<evidence type="ECO:0000313" key="2">
    <source>
        <dbReference type="EMBL" id="KAF2247757.1"/>
    </source>
</evidence>
<evidence type="ECO:0000313" key="3">
    <source>
        <dbReference type="Proteomes" id="UP000800094"/>
    </source>
</evidence>
<dbReference type="AlphaFoldDB" id="A0A6A6IC20"/>
<name>A0A6A6IC20_9PLEO</name>
<sequence>MLVNDEIPMFYDGWHQTDVIRTKSIARLKGLTSRQDPWFLGIVPTSPHVQNGVPPIPLEWHKNHVSNPTVPKPENFNPSSDQLQSNKPSYLKKFKMLSRDEVG</sequence>
<feature type="region of interest" description="Disordered" evidence="1">
    <location>
        <begin position="61"/>
        <end position="89"/>
    </location>
</feature>
<evidence type="ECO:0000256" key="1">
    <source>
        <dbReference type="SAM" id="MobiDB-lite"/>
    </source>
</evidence>
<dbReference type="RefSeq" id="XP_033682761.1">
    <property type="nucleotide sequence ID" value="XM_033835020.1"/>
</dbReference>
<organism evidence="2 3">
    <name type="scientific">Trematosphaeria pertusa</name>
    <dbReference type="NCBI Taxonomy" id="390896"/>
    <lineage>
        <taxon>Eukaryota</taxon>
        <taxon>Fungi</taxon>
        <taxon>Dikarya</taxon>
        <taxon>Ascomycota</taxon>
        <taxon>Pezizomycotina</taxon>
        <taxon>Dothideomycetes</taxon>
        <taxon>Pleosporomycetidae</taxon>
        <taxon>Pleosporales</taxon>
        <taxon>Massarineae</taxon>
        <taxon>Trematosphaeriaceae</taxon>
        <taxon>Trematosphaeria</taxon>
    </lineage>
</organism>
<accession>A0A6A6IC20</accession>
<dbReference type="SUPFAM" id="SSF53649">
    <property type="entry name" value="Alkaline phosphatase-like"/>
    <property type="match status" value="1"/>
</dbReference>
<reference evidence="2" key="1">
    <citation type="journal article" date="2020" name="Stud. Mycol.">
        <title>101 Dothideomycetes genomes: a test case for predicting lifestyles and emergence of pathogens.</title>
        <authorList>
            <person name="Haridas S."/>
            <person name="Albert R."/>
            <person name="Binder M."/>
            <person name="Bloem J."/>
            <person name="Labutti K."/>
            <person name="Salamov A."/>
            <person name="Andreopoulos B."/>
            <person name="Baker S."/>
            <person name="Barry K."/>
            <person name="Bills G."/>
            <person name="Bluhm B."/>
            <person name="Cannon C."/>
            <person name="Castanera R."/>
            <person name="Culley D."/>
            <person name="Daum C."/>
            <person name="Ezra D."/>
            <person name="Gonzalez J."/>
            <person name="Henrissat B."/>
            <person name="Kuo A."/>
            <person name="Liang C."/>
            <person name="Lipzen A."/>
            <person name="Lutzoni F."/>
            <person name="Magnuson J."/>
            <person name="Mondo S."/>
            <person name="Nolan M."/>
            <person name="Ohm R."/>
            <person name="Pangilinan J."/>
            <person name="Park H.-J."/>
            <person name="Ramirez L."/>
            <person name="Alfaro M."/>
            <person name="Sun H."/>
            <person name="Tritt A."/>
            <person name="Yoshinaga Y."/>
            <person name="Zwiers L.-H."/>
            <person name="Turgeon B."/>
            <person name="Goodwin S."/>
            <person name="Spatafora J."/>
            <person name="Crous P."/>
            <person name="Grigoriev I."/>
        </authorList>
    </citation>
    <scope>NUCLEOTIDE SEQUENCE</scope>
    <source>
        <strain evidence="2">CBS 122368</strain>
    </source>
</reference>
<dbReference type="Gene3D" id="3.40.720.10">
    <property type="entry name" value="Alkaline Phosphatase, subunit A"/>
    <property type="match status" value="1"/>
</dbReference>
<dbReference type="EMBL" id="ML987197">
    <property type="protein sequence ID" value="KAF2247757.1"/>
    <property type="molecule type" value="Genomic_DNA"/>
</dbReference>
<dbReference type="InterPro" id="IPR017850">
    <property type="entry name" value="Alkaline_phosphatase_core_sf"/>
</dbReference>
<protein>
    <submittedName>
        <fullName evidence="2">Uncharacterized protein</fullName>
    </submittedName>
</protein>
<gene>
    <name evidence="2" type="ORF">BU26DRAFT_597753</name>
</gene>
<keyword evidence="3" id="KW-1185">Reference proteome</keyword>
<dbReference type="OrthoDB" id="4994143at2759"/>
<feature type="compositionally biased region" description="Polar residues" evidence="1">
    <location>
        <begin position="76"/>
        <end position="88"/>
    </location>
</feature>
<dbReference type="Proteomes" id="UP000800094">
    <property type="component" value="Unassembled WGS sequence"/>
</dbReference>
<proteinExistence type="predicted"/>
<dbReference type="GeneID" id="54588350"/>